<keyword evidence="8" id="KW-0472">Membrane</keyword>
<evidence type="ECO:0000256" key="7">
    <source>
        <dbReference type="ARBA" id="ARBA00022840"/>
    </source>
</evidence>
<evidence type="ECO:0000256" key="1">
    <source>
        <dbReference type="ARBA" id="ARBA00000085"/>
    </source>
</evidence>
<feature type="transmembrane region" description="Helical" evidence="8">
    <location>
        <begin position="265"/>
        <end position="286"/>
    </location>
</feature>
<gene>
    <name evidence="10" type="ORF">SAMN05444004_12426</name>
</gene>
<dbReference type="EC" id="2.7.13.3" evidence="2"/>
<organism evidence="10 11">
    <name type="scientific">Jannaschia faecimaris</name>
    <dbReference type="NCBI Taxonomy" id="1244108"/>
    <lineage>
        <taxon>Bacteria</taxon>
        <taxon>Pseudomonadati</taxon>
        <taxon>Pseudomonadota</taxon>
        <taxon>Alphaproteobacteria</taxon>
        <taxon>Rhodobacterales</taxon>
        <taxon>Roseobacteraceae</taxon>
        <taxon>Jannaschia</taxon>
    </lineage>
</organism>
<dbReference type="PANTHER" id="PTHR41523:SF8">
    <property type="entry name" value="ETHYLENE RESPONSE SENSOR PROTEIN"/>
    <property type="match status" value="1"/>
</dbReference>
<evidence type="ECO:0000256" key="6">
    <source>
        <dbReference type="ARBA" id="ARBA00022777"/>
    </source>
</evidence>
<dbReference type="EMBL" id="FNPX01000024">
    <property type="protein sequence ID" value="SDZ57836.1"/>
    <property type="molecule type" value="Genomic_DNA"/>
</dbReference>
<keyword evidence="5" id="KW-0547">Nucleotide-binding</keyword>
<evidence type="ECO:0000313" key="10">
    <source>
        <dbReference type="EMBL" id="SDZ57836.1"/>
    </source>
</evidence>
<dbReference type="RefSeq" id="WP_092647786.1">
    <property type="nucleotide sequence ID" value="NZ_FNPX01000024.1"/>
</dbReference>
<protein>
    <recommendedName>
        <fullName evidence="2">histidine kinase</fullName>
        <ecNumber evidence="2">2.7.13.3</ecNumber>
    </recommendedName>
</protein>
<evidence type="ECO:0000256" key="2">
    <source>
        <dbReference type="ARBA" id="ARBA00012438"/>
    </source>
</evidence>
<sequence>MAALLSVALFPIGFVAVMQTLSVARTTEANAELALLSLTEQSVARERQALRLARGAAAAFSVTLPDLMDDPVACSRVMTDFVAQSDRFSFAGFVKPDASINCSSAGRELDMTHNDSVMERLERQQPAVVMDPDGEVSQTSILIIYTPVFNEAGTFLGQMTISVPHSKLHAPEQGELSSALLELVTFNNEGEVLTSLGPIDAAKGLLPRDLSLTDLVAGDAPALKLEDTAEHERIYTVSAIEPGLAYALGVWDSSATMARQTRGEIITALFPALMWLAGLAVALFAVHRLVTRHLQLLGRQMALFTAARRLPSEDLSMNPPTEIRRIQRAFLRMTEVLIQDEASLENAVREKSVLVKEIHHRVKNNLQLISSIINMQIRNASSPEAKQALRQTQDRVLSMATIHRDLYQTNETGLVDVGHLIREVMGKTVELTPDMQDLQVNMDVEDIWLYPDQAVPMSLLASETVINALKHMPSRQDAGGPRWINVSLKQGENWMCEFRAENVARPKGTSAKQPRGMGRKLIQAFATQLGAKVEMEERAASYAVTVTFTASEFAPPPGDF</sequence>
<keyword evidence="8" id="KW-1133">Transmembrane helix</keyword>
<dbReference type="Pfam" id="PF07568">
    <property type="entry name" value="HisKA_2"/>
    <property type="match status" value="1"/>
</dbReference>
<keyword evidence="11" id="KW-1185">Reference proteome</keyword>
<keyword evidence="4" id="KW-0808">Transferase</keyword>
<feature type="domain" description="Signal transduction histidine kinase subgroup 2 dimerisation and phosphoacceptor" evidence="9">
    <location>
        <begin position="357"/>
        <end position="429"/>
    </location>
</feature>
<evidence type="ECO:0000313" key="11">
    <source>
        <dbReference type="Proteomes" id="UP000198914"/>
    </source>
</evidence>
<accession>A0A1H3U5T6</accession>
<evidence type="ECO:0000256" key="4">
    <source>
        <dbReference type="ARBA" id="ARBA00022679"/>
    </source>
</evidence>
<dbReference type="InterPro" id="IPR011495">
    <property type="entry name" value="Sig_transdc_His_kin_sub2_dim/P"/>
</dbReference>
<keyword evidence="3" id="KW-0597">Phosphoprotein</keyword>
<evidence type="ECO:0000256" key="8">
    <source>
        <dbReference type="SAM" id="Phobius"/>
    </source>
</evidence>
<dbReference type="GO" id="GO:0005524">
    <property type="term" value="F:ATP binding"/>
    <property type="evidence" value="ECO:0007669"/>
    <property type="project" value="UniProtKB-KW"/>
</dbReference>
<evidence type="ECO:0000256" key="3">
    <source>
        <dbReference type="ARBA" id="ARBA00022553"/>
    </source>
</evidence>
<name>A0A1H3U5T6_9RHOB</name>
<dbReference type="GO" id="GO:0004673">
    <property type="term" value="F:protein histidine kinase activity"/>
    <property type="evidence" value="ECO:0007669"/>
    <property type="project" value="UniProtKB-EC"/>
</dbReference>
<comment type="catalytic activity">
    <reaction evidence="1">
        <text>ATP + protein L-histidine = ADP + protein N-phospho-L-histidine.</text>
        <dbReference type="EC" id="2.7.13.3"/>
    </reaction>
</comment>
<proteinExistence type="predicted"/>
<evidence type="ECO:0000259" key="9">
    <source>
        <dbReference type="Pfam" id="PF07568"/>
    </source>
</evidence>
<dbReference type="Gene3D" id="3.30.450.20">
    <property type="entry name" value="PAS domain"/>
    <property type="match status" value="1"/>
</dbReference>
<keyword evidence="7" id="KW-0067">ATP-binding</keyword>
<dbReference type="InterPro" id="IPR036890">
    <property type="entry name" value="HATPase_C_sf"/>
</dbReference>
<dbReference type="PANTHER" id="PTHR41523">
    <property type="entry name" value="TWO-COMPONENT SYSTEM SENSOR PROTEIN"/>
    <property type="match status" value="1"/>
</dbReference>
<dbReference type="OrthoDB" id="9767435at2"/>
<keyword evidence="6" id="KW-0418">Kinase</keyword>
<dbReference type="STRING" id="1244108.SAMN05444004_12426"/>
<reference evidence="11" key="1">
    <citation type="submission" date="2016-10" db="EMBL/GenBank/DDBJ databases">
        <authorList>
            <person name="Varghese N."/>
            <person name="Submissions S."/>
        </authorList>
    </citation>
    <scope>NUCLEOTIDE SEQUENCE [LARGE SCALE GENOMIC DNA]</scope>
    <source>
        <strain evidence="11">DSM 100420</strain>
    </source>
</reference>
<dbReference type="Proteomes" id="UP000198914">
    <property type="component" value="Unassembled WGS sequence"/>
</dbReference>
<dbReference type="AlphaFoldDB" id="A0A1H3U5T6"/>
<keyword evidence="8" id="KW-0812">Transmembrane</keyword>
<evidence type="ECO:0000256" key="5">
    <source>
        <dbReference type="ARBA" id="ARBA00022741"/>
    </source>
</evidence>
<dbReference type="Gene3D" id="3.30.565.10">
    <property type="entry name" value="Histidine kinase-like ATPase, C-terminal domain"/>
    <property type="match status" value="1"/>
</dbReference>